<gene>
    <name evidence="2" type="ORF">RDB_LOCUS64048</name>
</gene>
<dbReference type="Gene3D" id="3.30.200.20">
    <property type="entry name" value="Phosphorylase Kinase, domain 1"/>
    <property type="match status" value="1"/>
</dbReference>
<proteinExistence type="predicted"/>
<protein>
    <recommendedName>
        <fullName evidence="4">Casein kinase I</fullName>
    </recommendedName>
</protein>
<dbReference type="Gene3D" id="1.10.510.10">
    <property type="entry name" value="Transferase(Phosphotransferase) domain 1"/>
    <property type="match status" value="1"/>
</dbReference>
<evidence type="ECO:0000313" key="3">
    <source>
        <dbReference type="Proteomes" id="UP000663827"/>
    </source>
</evidence>
<dbReference type="AlphaFoldDB" id="A0A8H3HWJ4"/>
<dbReference type="Proteomes" id="UP000663827">
    <property type="component" value="Unassembled WGS sequence"/>
</dbReference>
<evidence type="ECO:0000313" key="2">
    <source>
        <dbReference type="EMBL" id="CAE7130865.1"/>
    </source>
</evidence>
<dbReference type="EMBL" id="CAJNJQ010001288">
    <property type="protein sequence ID" value="CAE7130865.1"/>
    <property type="molecule type" value="Genomic_DNA"/>
</dbReference>
<comment type="caution">
    <text evidence="2">The sequence shown here is derived from an EMBL/GenBank/DDBJ whole genome shotgun (WGS) entry which is preliminary data.</text>
</comment>
<feature type="region of interest" description="Disordered" evidence="1">
    <location>
        <begin position="164"/>
        <end position="213"/>
    </location>
</feature>
<name>A0A8H3HWJ4_9AGAM</name>
<dbReference type="InterPro" id="IPR050235">
    <property type="entry name" value="CK1_Ser-Thr_kinase"/>
</dbReference>
<evidence type="ECO:0000256" key="1">
    <source>
        <dbReference type="SAM" id="MobiDB-lite"/>
    </source>
</evidence>
<dbReference type="SUPFAM" id="SSF56112">
    <property type="entry name" value="Protein kinase-like (PK-like)"/>
    <property type="match status" value="1"/>
</dbReference>
<dbReference type="InterPro" id="IPR011009">
    <property type="entry name" value="Kinase-like_dom_sf"/>
</dbReference>
<reference evidence="2" key="1">
    <citation type="submission" date="2021-01" db="EMBL/GenBank/DDBJ databases">
        <authorList>
            <person name="Kaushik A."/>
        </authorList>
    </citation>
    <scope>NUCLEOTIDE SEQUENCE</scope>
    <source>
        <strain evidence="2">AG5</strain>
    </source>
</reference>
<accession>A0A8H3HWJ4</accession>
<evidence type="ECO:0008006" key="4">
    <source>
        <dbReference type="Google" id="ProtNLM"/>
    </source>
</evidence>
<organism evidence="2 3">
    <name type="scientific">Rhizoctonia solani</name>
    <dbReference type="NCBI Taxonomy" id="456999"/>
    <lineage>
        <taxon>Eukaryota</taxon>
        <taxon>Fungi</taxon>
        <taxon>Dikarya</taxon>
        <taxon>Basidiomycota</taxon>
        <taxon>Agaricomycotina</taxon>
        <taxon>Agaricomycetes</taxon>
        <taxon>Cantharellales</taxon>
        <taxon>Ceratobasidiaceae</taxon>
        <taxon>Rhizoctonia</taxon>
    </lineage>
</organism>
<sequence length="298" mass="33652">MLGSNKAKHPQLEYESKVYKTLAGGVGVPFVQWLVTKCDYNTMVFDLLGPSLEDLFGFCNHKFSLKTVLFLAGQLPDNFLIGIGRHGNQLLTFPLEQAHHDDLESLAYVLMYFLRSQLPWQGLKAVTKKQKHGRIMEKKMATPTDLFHLRKLFRDLFVREGYPDDKCSNPNDKPRRKVIGDEEGGSQSLIPDMSDVVSSKTRREQEGYAKNPPSASIATALEEDLKSFTKLRRFNMFDKEVSSMNINFSSILHLRLALCCTRVGTPNPELVRIHVGAGTCRAEYSNICTSTFVLNVTN</sequence>
<dbReference type="PANTHER" id="PTHR11909">
    <property type="entry name" value="CASEIN KINASE-RELATED"/>
    <property type="match status" value="1"/>
</dbReference>